<dbReference type="EMBL" id="JH598253">
    <property type="status" value="NOT_ANNOTATED_CDS"/>
    <property type="molecule type" value="Genomic_DNA"/>
</dbReference>
<dbReference type="Proteomes" id="UP000011713">
    <property type="component" value="Unassembled WGS sequence"/>
</dbReference>
<accession>M4B4I9</accession>
<protein>
    <submittedName>
        <fullName evidence="1">Uncharacterized protein</fullName>
    </submittedName>
</protein>
<dbReference type="InParanoid" id="M4B4I9"/>
<dbReference type="HOGENOM" id="CLU_2627212_0_0_1"/>
<dbReference type="EnsemblProtists" id="HpaT801188">
    <property type="protein sequence ID" value="HpaP801188"/>
    <property type="gene ID" value="HpaG801188"/>
</dbReference>
<evidence type="ECO:0000313" key="1">
    <source>
        <dbReference type="EnsemblProtists" id="HpaP801188"/>
    </source>
</evidence>
<evidence type="ECO:0000313" key="2">
    <source>
        <dbReference type="Proteomes" id="UP000011713"/>
    </source>
</evidence>
<organism evidence="1 2">
    <name type="scientific">Hyaloperonospora arabidopsidis (strain Emoy2)</name>
    <name type="common">Downy mildew agent</name>
    <name type="synonym">Peronospora arabidopsidis</name>
    <dbReference type="NCBI Taxonomy" id="559515"/>
    <lineage>
        <taxon>Eukaryota</taxon>
        <taxon>Sar</taxon>
        <taxon>Stramenopiles</taxon>
        <taxon>Oomycota</taxon>
        <taxon>Peronosporomycetes</taxon>
        <taxon>Peronosporales</taxon>
        <taxon>Peronosporaceae</taxon>
        <taxon>Hyaloperonospora</taxon>
    </lineage>
</organism>
<dbReference type="VEuPathDB" id="FungiDB:HpaG801188"/>
<reference evidence="1" key="2">
    <citation type="submission" date="2015-06" db="UniProtKB">
        <authorList>
            <consortium name="EnsemblProtists"/>
        </authorList>
    </citation>
    <scope>IDENTIFICATION</scope>
    <source>
        <strain evidence="1">Emoy2</strain>
    </source>
</reference>
<name>M4B4I9_HYAAE</name>
<proteinExistence type="predicted"/>
<sequence>MIYKDPFKVAADTRVLTPDILPFSEILFWSDTILTPYVNLKSRKISGTVFLLTWRPPFLSLVRLLMTLSTPAWSPSPR</sequence>
<reference evidence="2" key="1">
    <citation type="journal article" date="2010" name="Science">
        <title>Signatures of adaptation to obligate biotrophy in the Hyaloperonospora arabidopsidis genome.</title>
        <authorList>
            <person name="Baxter L."/>
            <person name="Tripathy S."/>
            <person name="Ishaque N."/>
            <person name="Boot N."/>
            <person name="Cabral A."/>
            <person name="Kemen E."/>
            <person name="Thines M."/>
            <person name="Ah-Fong A."/>
            <person name="Anderson R."/>
            <person name="Badejoko W."/>
            <person name="Bittner-Eddy P."/>
            <person name="Boore J.L."/>
            <person name="Chibucos M.C."/>
            <person name="Coates M."/>
            <person name="Dehal P."/>
            <person name="Delehaunty K."/>
            <person name="Dong S."/>
            <person name="Downton P."/>
            <person name="Dumas B."/>
            <person name="Fabro G."/>
            <person name="Fronick C."/>
            <person name="Fuerstenberg S.I."/>
            <person name="Fulton L."/>
            <person name="Gaulin E."/>
            <person name="Govers F."/>
            <person name="Hughes L."/>
            <person name="Humphray S."/>
            <person name="Jiang R.H."/>
            <person name="Judelson H."/>
            <person name="Kamoun S."/>
            <person name="Kyung K."/>
            <person name="Meijer H."/>
            <person name="Minx P."/>
            <person name="Morris P."/>
            <person name="Nelson J."/>
            <person name="Phuntumart V."/>
            <person name="Qutob D."/>
            <person name="Rehmany A."/>
            <person name="Rougon-Cardoso A."/>
            <person name="Ryden P."/>
            <person name="Torto-Alalibo T."/>
            <person name="Studholme D."/>
            <person name="Wang Y."/>
            <person name="Win J."/>
            <person name="Wood J."/>
            <person name="Clifton S.W."/>
            <person name="Rogers J."/>
            <person name="Van den Ackerveken G."/>
            <person name="Jones J.D."/>
            <person name="McDowell J.M."/>
            <person name="Beynon J."/>
            <person name="Tyler B.M."/>
        </authorList>
    </citation>
    <scope>NUCLEOTIDE SEQUENCE [LARGE SCALE GENOMIC DNA]</scope>
    <source>
        <strain evidence="2">Emoy2</strain>
    </source>
</reference>
<keyword evidence="2" id="KW-1185">Reference proteome</keyword>
<dbReference type="AlphaFoldDB" id="M4B4I9"/>